<dbReference type="InterPro" id="IPR025691">
    <property type="entry name" value="GspL_pp_dom"/>
</dbReference>
<evidence type="ECO:0008006" key="15">
    <source>
        <dbReference type="Google" id="ProtNLM"/>
    </source>
</evidence>
<keyword evidence="3" id="KW-0813">Transport</keyword>
<dbReference type="RefSeq" id="WP_109253334.1">
    <property type="nucleotide sequence ID" value="NZ_QEXV01000004.1"/>
</dbReference>
<keyword evidence="14" id="KW-1185">Reference proteome</keyword>
<evidence type="ECO:0000256" key="9">
    <source>
        <dbReference type="ARBA" id="ARBA00023136"/>
    </source>
</evidence>
<dbReference type="SUPFAM" id="SSF53067">
    <property type="entry name" value="Actin-like ATPase domain"/>
    <property type="match status" value="1"/>
</dbReference>
<protein>
    <recommendedName>
        <fullName evidence="15">GspL cytoplasmic actin-ATPase-like domain-containing protein</fullName>
    </recommendedName>
</protein>
<dbReference type="Gene3D" id="3.30.1360.100">
    <property type="entry name" value="General secretion pathway protein M, EpsM"/>
    <property type="match status" value="1"/>
</dbReference>
<dbReference type="GO" id="GO:0009276">
    <property type="term" value="C:Gram-negative-bacterium-type cell wall"/>
    <property type="evidence" value="ECO:0007669"/>
    <property type="project" value="InterPro"/>
</dbReference>
<feature type="transmembrane region" description="Helical" evidence="10">
    <location>
        <begin position="279"/>
        <end position="300"/>
    </location>
</feature>
<evidence type="ECO:0000259" key="12">
    <source>
        <dbReference type="Pfam" id="PF12693"/>
    </source>
</evidence>
<keyword evidence="4" id="KW-1003">Cell membrane</keyword>
<evidence type="ECO:0000259" key="11">
    <source>
        <dbReference type="Pfam" id="PF05134"/>
    </source>
</evidence>
<keyword evidence="7" id="KW-0653">Protein transport</keyword>
<evidence type="ECO:0000313" key="13">
    <source>
        <dbReference type="EMBL" id="PWE17110.1"/>
    </source>
</evidence>
<evidence type="ECO:0000256" key="7">
    <source>
        <dbReference type="ARBA" id="ARBA00022927"/>
    </source>
</evidence>
<dbReference type="NCBIfam" id="TIGR01709">
    <property type="entry name" value="typeII_sec_gspL"/>
    <property type="match status" value="1"/>
</dbReference>
<gene>
    <name evidence="13" type="ORF">DDZ18_10450</name>
</gene>
<keyword evidence="9 10" id="KW-0472">Membrane</keyword>
<comment type="subcellular location">
    <subcellularLocation>
        <location evidence="1">Cell inner membrane</location>
        <topology evidence="1">Single-pass membrane protein</topology>
    </subcellularLocation>
</comment>
<evidence type="ECO:0000256" key="2">
    <source>
        <dbReference type="ARBA" id="ARBA00005318"/>
    </source>
</evidence>
<evidence type="ECO:0000256" key="1">
    <source>
        <dbReference type="ARBA" id="ARBA00004377"/>
    </source>
</evidence>
<feature type="domain" description="GspL periplasmic" evidence="12">
    <location>
        <begin position="274"/>
        <end position="424"/>
    </location>
</feature>
<reference evidence="14" key="1">
    <citation type="submission" date="2018-05" db="EMBL/GenBank/DDBJ databases">
        <authorList>
            <person name="Liu B.-T."/>
        </authorList>
    </citation>
    <scope>NUCLEOTIDE SEQUENCE [LARGE SCALE GENOMIC DNA]</scope>
    <source>
        <strain evidence="14">WD6-1</strain>
    </source>
</reference>
<evidence type="ECO:0000256" key="8">
    <source>
        <dbReference type="ARBA" id="ARBA00022989"/>
    </source>
</evidence>
<dbReference type="InterPro" id="IPR043129">
    <property type="entry name" value="ATPase_NBD"/>
</dbReference>
<dbReference type="EMBL" id="QEXV01000004">
    <property type="protein sequence ID" value="PWE17110.1"/>
    <property type="molecule type" value="Genomic_DNA"/>
</dbReference>
<evidence type="ECO:0000256" key="6">
    <source>
        <dbReference type="ARBA" id="ARBA00022692"/>
    </source>
</evidence>
<proteinExistence type="inferred from homology"/>
<accession>A0A2U2BSZ1</accession>
<evidence type="ECO:0000256" key="4">
    <source>
        <dbReference type="ARBA" id="ARBA00022475"/>
    </source>
</evidence>
<organism evidence="13 14">
    <name type="scientific">Marinicauda salina</name>
    <dbReference type="NCBI Taxonomy" id="2135793"/>
    <lineage>
        <taxon>Bacteria</taxon>
        <taxon>Pseudomonadati</taxon>
        <taxon>Pseudomonadota</taxon>
        <taxon>Alphaproteobacteria</taxon>
        <taxon>Maricaulales</taxon>
        <taxon>Maricaulaceae</taxon>
        <taxon>Marinicauda</taxon>
    </lineage>
</organism>
<sequence>MSVLVISLPPGGGDAETPAGWALVSDDGAIRAEGAIRPGEAPDWPNGESPDYAVALLPAQDMFARYRAVPGRSERDAAQAAPFLVEEELAAPLETQHVVPGARDADGRAWLFAAAKPVQQGWRDYLAGLGVKPVYAAPDAMFLSGHGGDLTVAAYDDVVLFQTRGGDLVRQARLGDEAEAAPDDDPVCGGVERDLADAVLPALGARLNPQRVLLTEDIAPERVAPDAEPVAVKRQPAPDLRVEAARAPEAALVRLPAFFGTALVSGVDWASMIRPWTRAGALLGVAVIGASALFFAEGVYYSQRADRYYEASREMYRAEFDERATDPAAQLRVKLRALGGGPGESAFLELAARLAEAAGEADQVRIDSIRYSAERDGLSVTATYPDFADFEAFRTMADEAGLVIEDGGARQGPGGVTGDFLVRRP</sequence>
<dbReference type="PIRSF" id="PIRSF015761">
    <property type="entry name" value="Protein_L"/>
    <property type="match status" value="1"/>
</dbReference>
<dbReference type="Proteomes" id="UP000245168">
    <property type="component" value="Unassembled WGS sequence"/>
</dbReference>
<feature type="domain" description="GspL cytoplasmic actin-ATPase-like" evidence="11">
    <location>
        <begin position="55"/>
        <end position="165"/>
    </location>
</feature>
<keyword evidence="8 10" id="KW-1133">Transmembrane helix</keyword>
<dbReference type="GO" id="GO:0015627">
    <property type="term" value="C:type II protein secretion system complex"/>
    <property type="evidence" value="ECO:0007669"/>
    <property type="project" value="InterPro"/>
</dbReference>
<dbReference type="GO" id="GO:0015628">
    <property type="term" value="P:protein secretion by the type II secretion system"/>
    <property type="evidence" value="ECO:0007669"/>
    <property type="project" value="InterPro"/>
</dbReference>
<dbReference type="OrthoDB" id="7625898at2"/>
<evidence type="ECO:0000256" key="5">
    <source>
        <dbReference type="ARBA" id="ARBA00022519"/>
    </source>
</evidence>
<evidence type="ECO:0000313" key="14">
    <source>
        <dbReference type="Proteomes" id="UP000245168"/>
    </source>
</evidence>
<comment type="similarity">
    <text evidence="2">Belongs to the GSP L family.</text>
</comment>
<comment type="caution">
    <text evidence="13">The sequence shown here is derived from an EMBL/GenBank/DDBJ whole genome shotgun (WGS) entry which is preliminary data.</text>
</comment>
<keyword evidence="6 10" id="KW-0812">Transmembrane</keyword>
<name>A0A2U2BSZ1_9PROT</name>
<dbReference type="GO" id="GO:0005886">
    <property type="term" value="C:plasma membrane"/>
    <property type="evidence" value="ECO:0007669"/>
    <property type="project" value="UniProtKB-SubCell"/>
</dbReference>
<dbReference type="Pfam" id="PF12693">
    <property type="entry name" value="GspL_C"/>
    <property type="match status" value="1"/>
</dbReference>
<keyword evidence="5" id="KW-0997">Cell inner membrane</keyword>
<dbReference type="Gene3D" id="3.30.420.380">
    <property type="match status" value="1"/>
</dbReference>
<evidence type="ECO:0000256" key="10">
    <source>
        <dbReference type="SAM" id="Phobius"/>
    </source>
</evidence>
<dbReference type="InterPro" id="IPR024230">
    <property type="entry name" value="GspL_cyto_dom"/>
</dbReference>
<dbReference type="Pfam" id="PF05134">
    <property type="entry name" value="T2SSL"/>
    <property type="match status" value="1"/>
</dbReference>
<dbReference type="InterPro" id="IPR007812">
    <property type="entry name" value="T2SS_protein-GspL"/>
</dbReference>
<evidence type="ECO:0000256" key="3">
    <source>
        <dbReference type="ARBA" id="ARBA00022448"/>
    </source>
</evidence>
<dbReference type="AlphaFoldDB" id="A0A2U2BSZ1"/>
<dbReference type="CDD" id="cd24017">
    <property type="entry name" value="ASKHA_T2SSL_N"/>
    <property type="match status" value="1"/>
</dbReference>